<proteinExistence type="evidence at transcript level"/>
<name>C6T2X7_SOYBN</name>
<dbReference type="AlphaFoldDB" id="C6T2X7"/>
<reference evidence="1" key="1">
    <citation type="submission" date="2009-08" db="EMBL/GenBank/DDBJ databases">
        <authorList>
            <person name="Cheung F."/>
            <person name="Xiao Y."/>
            <person name="Chan A."/>
            <person name="Moskal W."/>
            <person name="Town C.D."/>
        </authorList>
    </citation>
    <scope>NUCLEOTIDE SEQUENCE</scope>
</reference>
<organism evidence="1">
    <name type="scientific">Glycine max</name>
    <name type="common">Soybean</name>
    <name type="synonym">Glycine hispida</name>
    <dbReference type="NCBI Taxonomy" id="3847"/>
    <lineage>
        <taxon>Eukaryota</taxon>
        <taxon>Viridiplantae</taxon>
        <taxon>Streptophyta</taxon>
        <taxon>Embryophyta</taxon>
        <taxon>Tracheophyta</taxon>
        <taxon>Spermatophyta</taxon>
        <taxon>Magnoliopsida</taxon>
        <taxon>eudicotyledons</taxon>
        <taxon>Gunneridae</taxon>
        <taxon>Pentapetalae</taxon>
        <taxon>rosids</taxon>
        <taxon>fabids</taxon>
        <taxon>Fabales</taxon>
        <taxon>Fabaceae</taxon>
        <taxon>Papilionoideae</taxon>
        <taxon>50 kb inversion clade</taxon>
        <taxon>NPAAA clade</taxon>
        <taxon>indigoferoid/millettioid clade</taxon>
        <taxon>Phaseoleae</taxon>
        <taxon>Glycine</taxon>
        <taxon>Glycine subgen. Soja</taxon>
    </lineage>
</organism>
<evidence type="ECO:0000313" key="1">
    <source>
        <dbReference type="EMBL" id="ACU16015.1"/>
    </source>
</evidence>
<protein>
    <submittedName>
        <fullName evidence="1">Uncharacterized protein</fullName>
    </submittedName>
</protein>
<accession>C6T2X7</accession>
<sequence>MGSKLSLGNFQCPLIFSNLEQLSYSLFIRCKAGNLSNEVPHKVHSLACFPLTI</sequence>
<dbReference type="EMBL" id="BT091786">
    <property type="protein sequence ID" value="ACU16015.1"/>
    <property type="molecule type" value="mRNA"/>
</dbReference>